<dbReference type="AlphaFoldDB" id="A0A8H3FYB6"/>
<feature type="transmembrane region" description="Helical" evidence="1">
    <location>
        <begin position="12"/>
        <end position="31"/>
    </location>
</feature>
<evidence type="ECO:0000313" key="3">
    <source>
        <dbReference type="Proteomes" id="UP000664534"/>
    </source>
</evidence>
<keyword evidence="1" id="KW-1133">Transmembrane helix</keyword>
<organism evidence="2 3">
    <name type="scientific">Imshaugia aleurites</name>
    <dbReference type="NCBI Taxonomy" id="172621"/>
    <lineage>
        <taxon>Eukaryota</taxon>
        <taxon>Fungi</taxon>
        <taxon>Dikarya</taxon>
        <taxon>Ascomycota</taxon>
        <taxon>Pezizomycotina</taxon>
        <taxon>Lecanoromycetes</taxon>
        <taxon>OSLEUM clade</taxon>
        <taxon>Lecanoromycetidae</taxon>
        <taxon>Lecanorales</taxon>
        <taxon>Lecanorineae</taxon>
        <taxon>Parmeliaceae</taxon>
        <taxon>Imshaugia</taxon>
    </lineage>
</organism>
<comment type="caution">
    <text evidence="2">The sequence shown here is derived from an EMBL/GenBank/DDBJ whole genome shotgun (WGS) entry which is preliminary data.</text>
</comment>
<proteinExistence type="predicted"/>
<keyword evidence="3" id="KW-1185">Reference proteome</keyword>
<keyword evidence="1" id="KW-0472">Membrane</keyword>
<dbReference type="Proteomes" id="UP000664534">
    <property type="component" value="Unassembled WGS sequence"/>
</dbReference>
<gene>
    <name evidence="2" type="ORF">IMSHALPRED_008864</name>
</gene>
<evidence type="ECO:0000256" key="1">
    <source>
        <dbReference type="SAM" id="Phobius"/>
    </source>
</evidence>
<name>A0A8H3FYB6_9LECA</name>
<keyword evidence="1" id="KW-0812">Transmembrane</keyword>
<dbReference type="EMBL" id="CAJPDT010000065">
    <property type="protein sequence ID" value="CAF9932340.1"/>
    <property type="molecule type" value="Genomic_DNA"/>
</dbReference>
<protein>
    <submittedName>
        <fullName evidence="2">Uncharacterized protein</fullName>
    </submittedName>
</protein>
<sequence length="386" mass="40423">MSVDQEMLQKCVLPVLAGIVVVCLAIEYAWLRNDDSKGQPPSTFRMPSSNLAKLSPALGAKTVVFATQPSGGNLITAAPSPTATGGYTIVFVTTDSYNAHTGDVILEMPNDPGFEIYQWVRTYGKCDQLAVRGSCTPYTMAGYVAQQAIQQVGTGGILSDLSDTSNDLSLGDLIAPLMQQLPLVMAYGKSIAALAANLTLLTNVAKFLLLAVYVEITTTGPNPTQLVVPANDLVTSTQAPQTTGSECPYYPYNCNNCGGNKSPTAAATGSVNTNGICVGLAKYGGWPEDCVCVDPDDAPPDAPYGSMDEIDEAVIFLGSVSANAINPTTSASSAPSQPCNNGARYKEPGTCSDKCPGGKCTPVELEFRKCLGCNNGPEYAYQCTCP</sequence>
<accession>A0A8H3FYB6</accession>
<reference evidence="2" key="1">
    <citation type="submission" date="2021-03" db="EMBL/GenBank/DDBJ databases">
        <authorList>
            <person name="Tagirdzhanova G."/>
        </authorList>
    </citation>
    <scope>NUCLEOTIDE SEQUENCE</scope>
</reference>
<evidence type="ECO:0000313" key="2">
    <source>
        <dbReference type="EMBL" id="CAF9932340.1"/>
    </source>
</evidence>